<accession>A0A1J1HPX9</accession>
<dbReference type="EMBL" id="CVRI01000012">
    <property type="protein sequence ID" value="CRK89452.1"/>
    <property type="molecule type" value="Genomic_DNA"/>
</dbReference>
<gene>
    <name evidence="1" type="ORF">CLUMA_CG003197</name>
</gene>
<keyword evidence="2" id="KW-1185">Reference proteome</keyword>
<protein>
    <submittedName>
        <fullName evidence="1">CLUMA_CG003197, isoform A</fullName>
    </submittedName>
</protein>
<dbReference type="Proteomes" id="UP000183832">
    <property type="component" value="Unassembled WGS sequence"/>
</dbReference>
<sequence length="63" mass="7285">MDLRLNIRVENLFTETTQESFLSRTEESLKSLSLKFITNCKGKFKLKIKNLINGKQLLNSTHA</sequence>
<proteinExistence type="predicted"/>
<dbReference type="AlphaFoldDB" id="A0A1J1HPX9"/>
<organism evidence="1 2">
    <name type="scientific">Clunio marinus</name>
    <dbReference type="NCBI Taxonomy" id="568069"/>
    <lineage>
        <taxon>Eukaryota</taxon>
        <taxon>Metazoa</taxon>
        <taxon>Ecdysozoa</taxon>
        <taxon>Arthropoda</taxon>
        <taxon>Hexapoda</taxon>
        <taxon>Insecta</taxon>
        <taxon>Pterygota</taxon>
        <taxon>Neoptera</taxon>
        <taxon>Endopterygota</taxon>
        <taxon>Diptera</taxon>
        <taxon>Nematocera</taxon>
        <taxon>Chironomoidea</taxon>
        <taxon>Chironomidae</taxon>
        <taxon>Clunio</taxon>
    </lineage>
</organism>
<evidence type="ECO:0000313" key="1">
    <source>
        <dbReference type="EMBL" id="CRK89452.1"/>
    </source>
</evidence>
<reference evidence="1 2" key="1">
    <citation type="submission" date="2015-04" db="EMBL/GenBank/DDBJ databases">
        <authorList>
            <person name="Syromyatnikov M.Y."/>
            <person name="Popov V.N."/>
        </authorList>
    </citation>
    <scope>NUCLEOTIDE SEQUENCE [LARGE SCALE GENOMIC DNA]</scope>
</reference>
<evidence type="ECO:0000313" key="2">
    <source>
        <dbReference type="Proteomes" id="UP000183832"/>
    </source>
</evidence>
<name>A0A1J1HPX9_9DIPT</name>